<dbReference type="SMART" id="SM00100">
    <property type="entry name" value="cNMP"/>
    <property type="match status" value="1"/>
</dbReference>
<dbReference type="Gene3D" id="3.40.30.10">
    <property type="entry name" value="Glutaredoxin"/>
    <property type="match status" value="1"/>
</dbReference>
<evidence type="ECO:0000256" key="2">
    <source>
        <dbReference type="ARBA" id="ARBA00023002"/>
    </source>
</evidence>
<dbReference type="Gene3D" id="2.60.120.10">
    <property type="entry name" value="Jelly Rolls"/>
    <property type="match status" value="1"/>
</dbReference>
<keyword evidence="6" id="KW-1185">Reference proteome</keyword>
<dbReference type="Pfam" id="PF07992">
    <property type="entry name" value="Pyr_redox_2"/>
    <property type="match status" value="1"/>
</dbReference>
<name>A0A365GW16_9ACTN</name>
<dbReference type="PROSITE" id="PS50042">
    <property type="entry name" value="CNMP_BINDING_3"/>
    <property type="match status" value="1"/>
</dbReference>
<feature type="domain" description="Cyclic nucleotide-binding" evidence="4">
    <location>
        <begin position="15"/>
        <end position="113"/>
    </location>
</feature>
<dbReference type="PRINTS" id="PR00368">
    <property type="entry name" value="FADPNR"/>
</dbReference>
<dbReference type="EMBL" id="QLYX01000022">
    <property type="protein sequence ID" value="RAY11009.1"/>
    <property type="molecule type" value="Genomic_DNA"/>
</dbReference>
<evidence type="ECO:0000256" key="1">
    <source>
        <dbReference type="ARBA" id="ARBA00022630"/>
    </source>
</evidence>
<dbReference type="Gene3D" id="3.50.50.60">
    <property type="entry name" value="FAD/NAD(P)-binding domain"/>
    <property type="match status" value="2"/>
</dbReference>
<evidence type="ECO:0000256" key="3">
    <source>
        <dbReference type="ARBA" id="ARBA00048132"/>
    </source>
</evidence>
<dbReference type="Pfam" id="PF00027">
    <property type="entry name" value="cNMP_binding"/>
    <property type="match status" value="1"/>
</dbReference>
<accession>A0A365GW16</accession>
<evidence type="ECO:0000313" key="5">
    <source>
        <dbReference type="EMBL" id="RAY11009.1"/>
    </source>
</evidence>
<dbReference type="PRINTS" id="PR00469">
    <property type="entry name" value="PNDRDTASEII"/>
</dbReference>
<sequence>MEQRSLPETPDIGGAFPRLTEDQIELLATCGTRRRTRRDEVLFSLGEPCPDLFVILAGKAATLEDGKVVRVHGAGRFLGELNLFTSQRSFITIVVHEPGEVLVVPVERLRELLSRHTALGDLILRACIIRRSLLLGFGSGFRIIGSRFSPDSRRLREFAARNRLPHRWIELEEDPGAEELLHRAGVEPKQTPVVVWGESVLRNPDNAELARAIGLPAPEPDRTDVADMLVVGAGPAGLAASVYGASEGLATVLLDAVATGGQAGISPCIENYLGFPAGISGAELVERAIVQACKFGTEVGVPAEVSGLDKDDGYYLVRLRDGGTMVARSVIIATGARYRRLDVPHMAEYEGTCVFYAATAVEMAAARGVPTVVVGGGNSAGQAALSLAELAERVTLLVRGGDLSANMSRYLVDQIERSERVDVRLCAEVRELVADGGLNAIVVEDGRTGERDLLPARALFVFIGAVPHTGWLPDQVALDAEGFIRTGREAGPGPGGRRPGHLETSLPGVFAAGDVRSGSIKRVASAVGEGAAAVQLVHRRLAAGPEPAD</sequence>
<protein>
    <submittedName>
        <fullName evidence="5">Cyclic nucleotide-binding protein</fullName>
    </submittedName>
</protein>
<gene>
    <name evidence="5" type="ORF">DPM19_32395</name>
</gene>
<dbReference type="InterPro" id="IPR050097">
    <property type="entry name" value="Ferredoxin-NADP_redctase_2"/>
</dbReference>
<dbReference type="InterPro" id="IPR014710">
    <property type="entry name" value="RmlC-like_jellyroll"/>
</dbReference>
<comment type="caution">
    <text evidence="5">The sequence shown here is derived from an EMBL/GenBank/DDBJ whole genome shotgun (WGS) entry which is preliminary data.</text>
</comment>
<keyword evidence="2" id="KW-0560">Oxidoreductase</keyword>
<dbReference type="CDD" id="cd00038">
    <property type="entry name" value="CAP_ED"/>
    <property type="match status" value="1"/>
</dbReference>
<dbReference type="PANTHER" id="PTHR48105">
    <property type="entry name" value="THIOREDOXIN REDUCTASE 1-RELATED-RELATED"/>
    <property type="match status" value="1"/>
</dbReference>
<dbReference type="Proteomes" id="UP000251891">
    <property type="component" value="Unassembled WGS sequence"/>
</dbReference>
<comment type="catalytic activity">
    <reaction evidence="3">
        <text>[thioredoxin]-dithiol + NADP(+) = [thioredoxin]-disulfide + NADPH + H(+)</text>
        <dbReference type="Rhea" id="RHEA:20345"/>
        <dbReference type="Rhea" id="RHEA-COMP:10698"/>
        <dbReference type="Rhea" id="RHEA-COMP:10700"/>
        <dbReference type="ChEBI" id="CHEBI:15378"/>
        <dbReference type="ChEBI" id="CHEBI:29950"/>
        <dbReference type="ChEBI" id="CHEBI:50058"/>
        <dbReference type="ChEBI" id="CHEBI:57783"/>
        <dbReference type="ChEBI" id="CHEBI:58349"/>
        <dbReference type="EC" id="1.8.1.9"/>
    </reaction>
</comment>
<dbReference type="InterPro" id="IPR023753">
    <property type="entry name" value="FAD/NAD-binding_dom"/>
</dbReference>
<dbReference type="InterPro" id="IPR018490">
    <property type="entry name" value="cNMP-bd_dom_sf"/>
</dbReference>
<evidence type="ECO:0000313" key="6">
    <source>
        <dbReference type="Proteomes" id="UP000251891"/>
    </source>
</evidence>
<dbReference type="SUPFAM" id="SSF51206">
    <property type="entry name" value="cAMP-binding domain-like"/>
    <property type="match status" value="1"/>
</dbReference>
<evidence type="ECO:0000259" key="4">
    <source>
        <dbReference type="PROSITE" id="PS50042"/>
    </source>
</evidence>
<dbReference type="GO" id="GO:0004791">
    <property type="term" value="F:thioredoxin-disulfide reductase (NADPH) activity"/>
    <property type="evidence" value="ECO:0007669"/>
    <property type="project" value="UniProtKB-EC"/>
</dbReference>
<keyword evidence="1" id="KW-0285">Flavoprotein</keyword>
<dbReference type="RefSeq" id="WP_111871909.1">
    <property type="nucleotide sequence ID" value="NZ_QLYX01000022.1"/>
</dbReference>
<reference evidence="5 6" key="1">
    <citation type="submission" date="2018-06" db="EMBL/GenBank/DDBJ databases">
        <title>Actinomadura craniellae sp. nov. isolated from marine sponge Craniella sp.</title>
        <authorList>
            <person name="Li L."/>
            <person name="Xu Q.H."/>
            <person name="Lin H.W."/>
            <person name="Lu Y.H."/>
        </authorList>
    </citation>
    <scope>NUCLEOTIDE SEQUENCE [LARGE SCALE GENOMIC DNA]</scope>
    <source>
        <strain evidence="5 6">LHW63021</strain>
    </source>
</reference>
<proteinExistence type="predicted"/>
<dbReference type="AlphaFoldDB" id="A0A365GW16"/>
<organism evidence="5 6">
    <name type="scientific">Actinomadura craniellae</name>
    <dbReference type="NCBI Taxonomy" id="2231787"/>
    <lineage>
        <taxon>Bacteria</taxon>
        <taxon>Bacillati</taxon>
        <taxon>Actinomycetota</taxon>
        <taxon>Actinomycetes</taxon>
        <taxon>Streptosporangiales</taxon>
        <taxon>Thermomonosporaceae</taxon>
        <taxon>Actinomadura</taxon>
    </lineage>
</organism>
<dbReference type="InterPro" id="IPR036188">
    <property type="entry name" value="FAD/NAD-bd_sf"/>
</dbReference>
<dbReference type="OrthoDB" id="109585at2"/>
<dbReference type="InterPro" id="IPR000595">
    <property type="entry name" value="cNMP-bd_dom"/>
</dbReference>
<dbReference type="SUPFAM" id="SSF51905">
    <property type="entry name" value="FAD/NAD(P)-binding domain"/>
    <property type="match status" value="1"/>
</dbReference>